<reference evidence="1 2" key="1">
    <citation type="submission" date="2012-01" db="EMBL/GenBank/DDBJ databases">
        <title>Complete sequence of chromosome of Clostridium pasteurianum BC1.</title>
        <authorList>
            <consortium name="US DOE Joint Genome Institute"/>
            <person name="Lucas S."/>
            <person name="Han J."/>
            <person name="Lapidus A."/>
            <person name="Cheng J.-F."/>
            <person name="Goodwin L."/>
            <person name="Pitluck S."/>
            <person name="Peters L."/>
            <person name="Mikhailova N."/>
            <person name="Teshima H."/>
            <person name="Detter J.C."/>
            <person name="Han C."/>
            <person name="Tapia R."/>
            <person name="Land M."/>
            <person name="Hauser L."/>
            <person name="Kyrpides N."/>
            <person name="Ivanova N."/>
            <person name="Pagani I."/>
            <person name="Dunn J."/>
            <person name="Taghavi S."/>
            <person name="Francis A."/>
            <person name="van der Lelie D."/>
            <person name="Woyke T."/>
        </authorList>
    </citation>
    <scope>NUCLEOTIDE SEQUENCE [LARGE SCALE GENOMIC DNA]</scope>
    <source>
        <strain evidence="1 2">BC1</strain>
    </source>
</reference>
<dbReference type="RefSeq" id="WP_015617721.1">
    <property type="nucleotide sequence ID" value="NC_021182.1"/>
</dbReference>
<dbReference type="Proteomes" id="UP000013523">
    <property type="component" value="Chromosome"/>
</dbReference>
<dbReference type="KEGG" id="cpas:Clopa_4770"/>
<protein>
    <submittedName>
        <fullName evidence="1">Uncharacterized protein</fullName>
    </submittedName>
</protein>
<name>R4KA42_CLOPA</name>
<proteinExistence type="predicted"/>
<dbReference type="AlphaFoldDB" id="R4KA42"/>
<keyword evidence="2" id="KW-1185">Reference proteome</keyword>
<organism evidence="1 2">
    <name type="scientific">Clostridium pasteurianum BC1</name>
    <dbReference type="NCBI Taxonomy" id="86416"/>
    <lineage>
        <taxon>Bacteria</taxon>
        <taxon>Bacillati</taxon>
        <taxon>Bacillota</taxon>
        <taxon>Clostridia</taxon>
        <taxon>Eubacteriales</taxon>
        <taxon>Clostridiaceae</taxon>
        <taxon>Clostridium</taxon>
    </lineage>
</organism>
<sequence length="130" mass="14000">MKNTIKNLTPTNIYDLELNEQQILGSIIHIVAYIVSIISSIQDTQIIFKETSSGDSAQTAATSSVLVLIASIISAKVADDKLRETEQQIQNGTATGPIEPRANIAIGHELVVIGHYLEALGNIELAKQFG</sequence>
<evidence type="ECO:0000313" key="2">
    <source>
        <dbReference type="Proteomes" id="UP000013523"/>
    </source>
</evidence>
<evidence type="ECO:0000313" key="1">
    <source>
        <dbReference type="EMBL" id="AGK99453.1"/>
    </source>
</evidence>
<dbReference type="HOGENOM" id="CLU_1934396_0_0_9"/>
<accession>R4KA42</accession>
<dbReference type="EMBL" id="CP003261">
    <property type="protein sequence ID" value="AGK99453.1"/>
    <property type="molecule type" value="Genomic_DNA"/>
</dbReference>
<dbReference type="PATRIC" id="fig|86416.3.peg.4763"/>
<gene>
    <name evidence="1" type="ORF">Clopa_4770</name>
</gene>